<evidence type="ECO:0000313" key="1">
    <source>
        <dbReference type="EMBL" id="SJZ97636.1"/>
    </source>
</evidence>
<keyword evidence="2" id="KW-1185">Reference proteome</keyword>
<dbReference type="PROSITE" id="PS51257">
    <property type="entry name" value="PROKAR_LIPOPROTEIN"/>
    <property type="match status" value="1"/>
</dbReference>
<gene>
    <name evidence="1" type="ORF">SAMN04488128_102120</name>
</gene>
<dbReference type="Proteomes" id="UP000190367">
    <property type="component" value="Unassembled WGS sequence"/>
</dbReference>
<organism evidence="1 2">
    <name type="scientific">Chitinophaga eiseniae</name>
    <dbReference type="NCBI Taxonomy" id="634771"/>
    <lineage>
        <taxon>Bacteria</taxon>
        <taxon>Pseudomonadati</taxon>
        <taxon>Bacteroidota</taxon>
        <taxon>Chitinophagia</taxon>
        <taxon>Chitinophagales</taxon>
        <taxon>Chitinophagaceae</taxon>
        <taxon>Chitinophaga</taxon>
    </lineage>
</organism>
<dbReference type="OrthoDB" id="760084at2"/>
<dbReference type="RefSeq" id="WP_078668712.1">
    <property type="nucleotide sequence ID" value="NZ_FUWZ01000002.1"/>
</dbReference>
<evidence type="ECO:0000313" key="2">
    <source>
        <dbReference type="Proteomes" id="UP000190367"/>
    </source>
</evidence>
<name>A0A1T4Q1Z9_9BACT</name>
<proteinExistence type="predicted"/>
<dbReference type="STRING" id="634771.SAMN04488128_102120"/>
<dbReference type="EMBL" id="FUWZ01000002">
    <property type="protein sequence ID" value="SJZ97636.1"/>
    <property type="molecule type" value="Genomic_DNA"/>
</dbReference>
<protein>
    <submittedName>
        <fullName evidence="1">Uncharacterized protein</fullName>
    </submittedName>
</protein>
<sequence length="193" mass="21614">MTQIAGKRIIGLLLVLVLMGCYAGYELLLKPTLSGSTLIDNPTGRDITVAIDQKQYVVPARSFLRVALTEGVHDISCEALGMPPQELNMELTSYGVINPSRSKYVIYNTIYTRKNLSSRFKPYAVEGREVYSLLGEPEVTNALFIPDRTLGKGNLDVAAPSLKSYQQVNQDYAYLTRIFRLGDFFEYCNQNNL</sequence>
<accession>A0A1T4Q1Z9</accession>
<reference evidence="2" key="1">
    <citation type="submission" date="2017-02" db="EMBL/GenBank/DDBJ databases">
        <authorList>
            <person name="Varghese N."/>
            <person name="Submissions S."/>
        </authorList>
    </citation>
    <scope>NUCLEOTIDE SEQUENCE [LARGE SCALE GENOMIC DNA]</scope>
    <source>
        <strain evidence="2">DSM 22224</strain>
    </source>
</reference>
<dbReference type="AlphaFoldDB" id="A0A1T4Q1Z9"/>